<dbReference type="NCBIfam" id="TIGR02532">
    <property type="entry name" value="IV_pilin_GFxxxE"/>
    <property type="match status" value="1"/>
</dbReference>
<dbReference type="Proteomes" id="UP000474565">
    <property type="component" value="Unassembled WGS sequence"/>
</dbReference>
<dbReference type="RefSeq" id="WP_161020553.1">
    <property type="nucleotide sequence ID" value="NZ_WWCP01000025.1"/>
</dbReference>
<comment type="caution">
    <text evidence="2">The sequence shown here is derived from an EMBL/GenBank/DDBJ whole genome shotgun (WGS) entry which is preliminary data.</text>
</comment>
<evidence type="ECO:0000256" key="1">
    <source>
        <dbReference type="SAM" id="Phobius"/>
    </source>
</evidence>
<keyword evidence="1" id="KW-0472">Membrane</keyword>
<dbReference type="InterPro" id="IPR012902">
    <property type="entry name" value="N_methyl_site"/>
</dbReference>
<organism evidence="2 3">
    <name type="scientific">Duganella lactea</name>
    <dbReference type="NCBI Taxonomy" id="2692173"/>
    <lineage>
        <taxon>Bacteria</taxon>
        <taxon>Pseudomonadati</taxon>
        <taxon>Pseudomonadota</taxon>
        <taxon>Betaproteobacteria</taxon>
        <taxon>Burkholderiales</taxon>
        <taxon>Oxalobacteraceae</taxon>
        <taxon>Telluria group</taxon>
        <taxon>Duganella</taxon>
    </lineage>
</organism>
<sequence length="404" mass="42224">METLLKRRAPGFSLVELMISVVIGLLALLFATRLVVSGETNKDAAVGGGDSMQNGMLAMFQLSGDAAIAGWGLNDRAVAGCGANFSDQRGYQLLTAQRDGVSITPLAAVVIQSNGANPDVISFNSGSSNAGVASTLMKANYTGESYVVAAESMPYGYSAGDVLVVAPQTPDRPCTVMQIAGFNPASGRGAEMLLQGGSQYRYNVAAGMTQNYAMNVTYLYNLGRPDQLHFHTWLVNNGVLLLRAADLAGAEAAGVSVTDNIVSIKAQYGFDTRVLAGYDPNPAYNGKQLLPTANGGMQIGAWSGAMIDADGDGVTGGLGDYQRIAAVRIAVVARSKTVERPRPGGACTATAVMPTVFGTSVPSGVQAVPVQVNVAVAGDTLSWKCYRYRVFETIVPIVNAQYRP</sequence>
<keyword evidence="1" id="KW-0812">Transmembrane</keyword>
<gene>
    <name evidence="2" type="ORF">GTP44_18280</name>
</gene>
<accession>A0A6L8ML25</accession>
<evidence type="ECO:0000313" key="2">
    <source>
        <dbReference type="EMBL" id="MYM83890.1"/>
    </source>
</evidence>
<protein>
    <submittedName>
        <fullName evidence="2">Prepilin-type N-terminal cleavage/methylation domain-containing protein</fullName>
    </submittedName>
</protein>
<proteinExistence type="predicted"/>
<dbReference type="AlphaFoldDB" id="A0A6L8ML25"/>
<dbReference type="Pfam" id="PF07963">
    <property type="entry name" value="N_methyl"/>
    <property type="match status" value="1"/>
</dbReference>
<dbReference type="EMBL" id="WWCP01000025">
    <property type="protein sequence ID" value="MYM83890.1"/>
    <property type="molecule type" value="Genomic_DNA"/>
</dbReference>
<name>A0A6L8ML25_9BURK</name>
<reference evidence="2 3" key="1">
    <citation type="submission" date="2019-12" db="EMBL/GenBank/DDBJ databases">
        <title>Novel species isolated from a subtropical stream in China.</title>
        <authorList>
            <person name="Lu H."/>
        </authorList>
    </citation>
    <scope>NUCLEOTIDE SEQUENCE [LARGE SCALE GENOMIC DNA]</scope>
    <source>
        <strain evidence="2 3">FT50W</strain>
    </source>
</reference>
<feature type="transmembrane region" description="Helical" evidence="1">
    <location>
        <begin position="12"/>
        <end position="31"/>
    </location>
</feature>
<keyword evidence="1" id="KW-1133">Transmembrane helix</keyword>
<evidence type="ECO:0000313" key="3">
    <source>
        <dbReference type="Proteomes" id="UP000474565"/>
    </source>
</evidence>